<keyword evidence="2" id="KW-1185">Reference proteome</keyword>
<dbReference type="KEGG" id="pace:A6070_01810"/>
<accession>A0A1L3GG60</accession>
<name>A0A1L3GG60_SYNAC</name>
<dbReference type="Pfam" id="PF11225">
    <property type="entry name" value="DUF3024"/>
    <property type="match status" value="1"/>
</dbReference>
<dbReference type="RefSeq" id="WP_072286789.1">
    <property type="nucleotide sequence ID" value="NZ_CP015455.1"/>
</dbReference>
<gene>
    <name evidence="1" type="ORF">A7E75_07850</name>
</gene>
<reference evidence="1 2" key="1">
    <citation type="journal article" date="2017" name="Genome Announc.">
        <title>Complete Genome Sequences of Two Acetylene-Fermenting Pelobacter acetylenicus Strains.</title>
        <authorList>
            <person name="Sutton J.M."/>
            <person name="Baesman S.M."/>
            <person name="Fierst J.L."/>
            <person name="Poret-Peterson A.T."/>
            <person name="Oremland R.S."/>
            <person name="Dunlap D.S."/>
            <person name="Akob D.M."/>
        </authorList>
    </citation>
    <scope>NUCLEOTIDE SEQUENCE [LARGE SCALE GENOMIC DNA]</scope>
    <source>
        <strain evidence="1 2">DSM 3247</strain>
    </source>
</reference>
<dbReference type="InterPro" id="IPR021388">
    <property type="entry name" value="DUF3024"/>
</dbReference>
<evidence type="ECO:0000313" key="2">
    <source>
        <dbReference type="Proteomes" id="UP000182264"/>
    </source>
</evidence>
<dbReference type="AlphaFoldDB" id="A0A1L3GG60"/>
<evidence type="ECO:0000313" key="1">
    <source>
        <dbReference type="EMBL" id="APG24941.1"/>
    </source>
</evidence>
<organism evidence="1 2">
    <name type="scientific">Syntrophotalea acetylenica</name>
    <name type="common">Pelobacter acetylenicus</name>
    <dbReference type="NCBI Taxonomy" id="29542"/>
    <lineage>
        <taxon>Bacteria</taxon>
        <taxon>Pseudomonadati</taxon>
        <taxon>Thermodesulfobacteriota</taxon>
        <taxon>Desulfuromonadia</taxon>
        <taxon>Desulfuromonadales</taxon>
        <taxon>Syntrophotaleaceae</taxon>
        <taxon>Syntrophotalea</taxon>
    </lineage>
</organism>
<protein>
    <recommendedName>
        <fullName evidence="3">DUF3024 domain-containing protein</fullName>
    </recommendedName>
</protein>
<proteinExistence type="predicted"/>
<dbReference type="EMBL" id="CP015518">
    <property type="protein sequence ID" value="APG24941.1"/>
    <property type="molecule type" value="Genomic_DNA"/>
</dbReference>
<dbReference type="OrthoDB" id="5387584at2"/>
<sequence length="89" mass="10651">MNEMLEKARRMARSDPHLSLFDIHIEGEELHLGKDGECFARLIRTETPGMWRMAYFHNLERWEYLDFTGTLEDCLAFLSDNPHYLFWQG</sequence>
<dbReference type="Proteomes" id="UP000182264">
    <property type="component" value="Chromosome"/>
</dbReference>
<evidence type="ECO:0008006" key="3">
    <source>
        <dbReference type="Google" id="ProtNLM"/>
    </source>
</evidence>